<dbReference type="GO" id="GO:0020037">
    <property type="term" value="F:heme binding"/>
    <property type="evidence" value="ECO:0007669"/>
    <property type="project" value="InterPro"/>
</dbReference>
<keyword evidence="9" id="KW-0349">Heme</keyword>
<protein>
    <recommendedName>
        <fullName evidence="6">Succinate dehydrogenase hydrophobic membrane anchor subunit</fullName>
    </recommendedName>
</protein>
<evidence type="ECO:0000256" key="11">
    <source>
        <dbReference type="ARBA" id="ARBA00022723"/>
    </source>
</evidence>
<comment type="function">
    <text evidence="2">Membrane-anchoring subunit of succinate dehydrogenase (SDH).</text>
</comment>
<dbReference type="InterPro" id="IPR014312">
    <property type="entry name" value="Succ_DH_anchor"/>
</dbReference>
<gene>
    <name evidence="17" type="primary">sdhD</name>
    <name evidence="17" type="ORF">DJ019_16910</name>
</gene>
<accession>A0A328BC47</accession>
<evidence type="ECO:0000256" key="9">
    <source>
        <dbReference type="ARBA" id="ARBA00022617"/>
    </source>
</evidence>
<comment type="subunit">
    <text evidence="5">Part of an enzyme complex containing four subunits: a flavoprotein, an iron-sulfur protein, plus two membrane-anchoring proteins, SdhC and SdhD.</text>
</comment>
<dbReference type="AlphaFoldDB" id="A0A328BC47"/>
<keyword evidence="10 16" id="KW-0812">Transmembrane</keyword>
<evidence type="ECO:0000313" key="17">
    <source>
        <dbReference type="EMBL" id="RAK63436.1"/>
    </source>
</evidence>
<dbReference type="Gene3D" id="1.20.1300.10">
    <property type="entry name" value="Fumarate reductase/succinate dehydrogenase, transmembrane subunit"/>
    <property type="match status" value="1"/>
</dbReference>
<dbReference type="Pfam" id="PF01127">
    <property type="entry name" value="Sdh_cyt"/>
    <property type="match status" value="1"/>
</dbReference>
<keyword evidence="12" id="KW-0249">Electron transport</keyword>
<dbReference type="GO" id="GO:0046872">
    <property type="term" value="F:metal ion binding"/>
    <property type="evidence" value="ECO:0007669"/>
    <property type="project" value="UniProtKB-KW"/>
</dbReference>
<keyword evidence="15 16" id="KW-0472">Membrane</keyword>
<comment type="pathway">
    <text evidence="4">Carbohydrate metabolism; tricarboxylic acid cycle.</text>
</comment>
<sequence>MGHRRHGGSALMGKPDFRTPMSRARGLGAAHHGAAEWLSNGLMAAALVPLTLWMVFAVLRLAQLDYYGAVQWIRSPVNVSLMVLTVVIAFAHMHHGMRVVIEDYVHQRLGKLGAVALSLFVSGLAGALTVFSILKVALGGA</sequence>
<proteinExistence type="predicted"/>
<comment type="caution">
    <text evidence="17">The sequence shown here is derived from an EMBL/GenBank/DDBJ whole genome shotgun (WGS) entry which is preliminary data.</text>
</comment>
<feature type="transmembrane region" description="Helical" evidence="16">
    <location>
        <begin position="112"/>
        <end position="134"/>
    </location>
</feature>
<keyword evidence="7" id="KW-0813">Transport</keyword>
<dbReference type="InterPro" id="IPR034804">
    <property type="entry name" value="SQR/QFR_C/D"/>
</dbReference>
<dbReference type="GO" id="GO:0006099">
    <property type="term" value="P:tricarboxylic acid cycle"/>
    <property type="evidence" value="ECO:0007669"/>
    <property type="project" value="UniProtKB-UniPathway"/>
</dbReference>
<evidence type="ECO:0000256" key="15">
    <source>
        <dbReference type="ARBA" id="ARBA00023136"/>
    </source>
</evidence>
<dbReference type="Proteomes" id="UP000249524">
    <property type="component" value="Unassembled WGS sequence"/>
</dbReference>
<dbReference type="SUPFAM" id="SSF81343">
    <property type="entry name" value="Fumarate reductase respiratory complex transmembrane subunits"/>
    <property type="match status" value="1"/>
</dbReference>
<dbReference type="OrthoDB" id="9809280at2"/>
<feature type="transmembrane region" description="Helical" evidence="16">
    <location>
        <begin position="41"/>
        <end position="61"/>
    </location>
</feature>
<evidence type="ECO:0000256" key="14">
    <source>
        <dbReference type="ARBA" id="ARBA00023004"/>
    </source>
</evidence>
<dbReference type="NCBIfam" id="TIGR02968">
    <property type="entry name" value="succ_dehyd_anc"/>
    <property type="match status" value="1"/>
</dbReference>
<reference evidence="17 18" key="1">
    <citation type="submission" date="2018-05" db="EMBL/GenBank/DDBJ databases">
        <authorList>
            <person name="Lanie J.A."/>
            <person name="Ng W.-L."/>
            <person name="Kazmierczak K.M."/>
            <person name="Andrzejewski T.M."/>
            <person name="Davidsen T.M."/>
            <person name="Wayne K.J."/>
            <person name="Tettelin H."/>
            <person name="Glass J.I."/>
            <person name="Rusch D."/>
            <person name="Podicherti R."/>
            <person name="Tsui H.-C.T."/>
            <person name="Winkler M.E."/>
        </authorList>
    </citation>
    <scope>NUCLEOTIDE SEQUENCE [LARGE SCALE GENOMIC DNA]</scope>
    <source>
        <strain evidence="17 18">BUT-10</strain>
    </source>
</reference>
<evidence type="ECO:0000256" key="7">
    <source>
        <dbReference type="ARBA" id="ARBA00022448"/>
    </source>
</evidence>
<dbReference type="EMBL" id="QFYS01000008">
    <property type="protein sequence ID" value="RAK63436.1"/>
    <property type="molecule type" value="Genomic_DNA"/>
</dbReference>
<keyword evidence="8" id="KW-0816">Tricarboxylic acid cycle</keyword>
<evidence type="ECO:0000256" key="13">
    <source>
        <dbReference type="ARBA" id="ARBA00022989"/>
    </source>
</evidence>
<evidence type="ECO:0000256" key="5">
    <source>
        <dbReference type="ARBA" id="ARBA00011558"/>
    </source>
</evidence>
<evidence type="ECO:0000256" key="6">
    <source>
        <dbReference type="ARBA" id="ARBA00019425"/>
    </source>
</evidence>
<keyword evidence="18" id="KW-1185">Reference proteome</keyword>
<evidence type="ECO:0000256" key="1">
    <source>
        <dbReference type="ARBA" id="ARBA00001971"/>
    </source>
</evidence>
<evidence type="ECO:0000256" key="2">
    <source>
        <dbReference type="ARBA" id="ARBA00004050"/>
    </source>
</evidence>
<evidence type="ECO:0000256" key="8">
    <source>
        <dbReference type="ARBA" id="ARBA00022532"/>
    </source>
</evidence>
<comment type="cofactor">
    <cofactor evidence="1">
        <name>heme</name>
        <dbReference type="ChEBI" id="CHEBI:30413"/>
    </cofactor>
</comment>
<evidence type="ECO:0000256" key="10">
    <source>
        <dbReference type="ARBA" id="ARBA00022692"/>
    </source>
</evidence>
<evidence type="ECO:0000256" key="12">
    <source>
        <dbReference type="ARBA" id="ARBA00022982"/>
    </source>
</evidence>
<dbReference type="CDD" id="cd03495">
    <property type="entry name" value="SQR_TypeC_SdhD_like"/>
    <property type="match status" value="1"/>
</dbReference>
<evidence type="ECO:0000256" key="3">
    <source>
        <dbReference type="ARBA" id="ARBA00004141"/>
    </source>
</evidence>
<keyword evidence="14" id="KW-0408">Iron</keyword>
<feature type="transmembrane region" description="Helical" evidence="16">
    <location>
        <begin position="73"/>
        <end position="91"/>
    </location>
</feature>
<evidence type="ECO:0000256" key="4">
    <source>
        <dbReference type="ARBA" id="ARBA00005163"/>
    </source>
</evidence>
<keyword evidence="13 16" id="KW-1133">Transmembrane helix</keyword>
<dbReference type="UniPathway" id="UPA00223"/>
<name>A0A328BC47_9CAUL</name>
<evidence type="ECO:0000256" key="16">
    <source>
        <dbReference type="SAM" id="Phobius"/>
    </source>
</evidence>
<dbReference type="InterPro" id="IPR000701">
    <property type="entry name" value="SuccDH_FuR_B_TM-su"/>
</dbReference>
<organism evidence="17 18">
    <name type="scientific">Phenylobacterium kunshanense</name>
    <dbReference type="NCBI Taxonomy" id="1445034"/>
    <lineage>
        <taxon>Bacteria</taxon>
        <taxon>Pseudomonadati</taxon>
        <taxon>Pseudomonadota</taxon>
        <taxon>Alphaproteobacteria</taxon>
        <taxon>Caulobacterales</taxon>
        <taxon>Caulobacteraceae</taxon>
        <taxon>Phenylobacterium</taxon>
    </lineage>
</organism>
<keyword evidence="11" id="KW-0479">Metal-binding</keyword>
<dbReference type="GO" id="GO:0016020">
    <property type="term" value="C:membrane"/>
    <property type="evidence" value="ECO:0007669"/>
    <property type="project" value="UniProtKB-SubCell"/>
</dbReference>
<comment type="subcellular location">
    <subcellularLocation>
        <location evidence="3">Membrane</location>
        <topology evidence="3">Multi-pass membrane protein</topology>
    </subcellularLocation>
</comment>
<evidence type="ECO:0000313" key="18">
    <source>
        <dbReference type="Proteomes" id="UP000249524"/>
    </source>
</evidence>